<evidence type="ECO:0000259" key="3">
    <source>
        <dbReference type="Pfam" id="PF02638"/>
    </source>
</evidence>
<protein>
    <submittedName>
        <fullName evidence="4">Family 10 glycosylhydrolase</fullName>
    </submittedName>
</protein>
<reference evidence="4 5" key="1">
    <citation type="submission" date="2021-11" db="EMBL/GenBank/DDBJ databases">
        <title>Aliifidinibius sp. nov., a new bacterium isolated from saline soil.</title>
        <authorList>
            <person name="Galisteo C."/>
            <person name="De La Haba R."/>
            <person name="Sanchez-Porro C."/>
            <person name="Ventosa A."/>
        </authorList>
    </citation>
    <scope>NUCLEOTIDE SEQUENCE [LARGE SCALE GENOMIC DNA]</scope>
    <source>
        <strain evidence="4 5">KACC 190600</strain>
    </source>
</reference>
<gene>
    <name evidence="4" type="ORF">LQ318_04630</name>
</gene>
<dbReference type="Gene3D" id="3.20.20.80">
    <property type="entry name" value="Glycosidases"/>
    <property type="match status" value="1"/>
</dbReference>
<dbReference type="InterPro" id="IPR003790">
    <property type="entry name" value="GHL10"/>
</dbReference>
<evidence type="ECO:0000256" key="1">
    <source>
        <dbReference type="ARBA" id="ARBA00022729"/>
    </source>
</evidence>
<dbReference type="Proteomes" id="UP001207337">
    <property type="component" value="Unassembled WGS sequence"/>
</dbReference>
<feature type="compositionally biased region" description="Basic and acidic residues" evidence="2">
    <location>
        <begin position="27"/>
        <end position="46"/>
    </location>
</feature>
<accession>A0ABT3PWL1</accession>
<dbReference type="RefSeq" id="WP_265787941.1">
    <property type="nucleotide sequence ID" value="NZ_BAABRS010000001.1"/>
</dbReference>
<dbReference type="SUPFAM" id="SSF51445">
    <property type="entry name" value="(Trans)glycosidases"/>
    <property type="match status" value="1"/>
</dbReference>
<sequence length="525" mass="60149">MTFERALSLTLFIAVVAASCTTTKPVSEPERPENEGIVEQRERDEEKATKINIDEIPKTPREFRGAWIATVDNIDWPSDSGLTVSEQKKELRAIMDRAVLLNLNAIIFQVRPSADAFYNSPYEPWSAYLTGKQGEPPEPYYDPLKFAVEEAHRRGLELHAWFNPFRAHHPAARGPLAPNHIRNRKSDLVVSYGSYLWLDPGKEEARQYSIDVIADVVRRYDIDGVHLDDYFYPYPAKSNSGQSIGFPDYASYAKFRDKTTSGNRNEWRRENINTFVKRLNEEIKLIDPKVRFGISPFGIWRPGHPEQIEGFDAYNEIFADARKWLREGWVDYLTPQLYWPISQQAQSFPVLLEWWQQQNIKNRHLWPGLYTSKLLSTSDGWSSEEIAEQIQIIRNQPGAEGAIHFSMKALMQNPDQISGRLMDKVYTSSALVPSTDWLPGGLPEKPDAELEKVGNQFVLTLNTTKDSWLWVVKKKFGNRWETDIYPGWKQSIAIPETFEGNTFSGAVVTVVNELGKESTSQILES</sequence>
<feature type="region of interest" description="Disordered" evidence="2">
    <location>
        <begin position="23"/>
        <end position="46"/>
    </location>
</feature>
<feature type="domain" description="Glycosyl hydrolase-like 10" evidence="3">
    <location>
        <begin position="62"/>
        <end position="373"/>
    </location>
</feature>
<keyword evidence="1" id="KW-0732">Signal</keyword>
<dbReference type="InterPro" id="IPR052177">
    <property type="entry name" value="Divisome_Glycosyl_Hydrolase"/>
</dbReference>
<organism evidence="4 5">
    <name type="scientific">Fodinibius salicampi</name>
    <dbReference type="NCBI Taxonomy" id="1920655"/>
    <lineage>
        <taxon>Bacteria</taxon>
        <taxon>Pseudomonadati</taxon>
        <taxon>Balneolota</taxon>
        <taxon>Balneolia</taxon>
        <taxon>Balneolales</taxon>
        <taxon>Balneolaceae</taxon>
        <taxon>Fodinibius</taxon>
    </lineage>
</organism>
<dbReference type="InterPro" id="IPR017853">
    <property type="entry name" value="GH"/>
</dbReference>
<dbReference type="PROSITE" id="PS51257">
    <property type="entry name" value="PROKAR_LIPOPROTEIN"/>
    <property type="match status" value="1"/>
</dbReference>
<dbReference type="EMBL" id="JAJNDC010000001">
    <property type="protein sequence ID" value="MCW9712186.1"/>
    <property type="molecule type" value="Genomic_DNA"/>
</dbReference>
<proteinExistence type="predicted"/>
<name>A0ABT3PWL1_9BACT</name>
<keyword evidence="5" id="KW-1185">Reference proteome</keyword>
<dbReference type="Pfam" id="PF02638">
    <property type="entry name" value="GHL10"/>
    <property type="match status" value="1"/>
</dbReference>
<evidence type="ECO:0000313" key="4">
    <source>
        <dbReference type="EMBL" id="MCW9712186.1"/>
    </source>
</evidence>
<evidence type="ECO:0000313" key="5">
    <source>
        <dbReference type="Proteomes" id="UP001207337"/>
    </source>
</evidence>
<dbReference type="PANTHER" id="PTHR43405">
    <property type="entry name" value="GLYCOSYL HYDROLASE DIGH"/>
    <property type="match status" value="1"/>
</dbReference>
<dbReference type="PANTHER" id="PTHR43405:SF1">
    <property type="entry name" value="GLYCOSYL HYDROLASE DIGH"/>
    <property type="match status" value="1"/>
</dbReference>
<evidence type="ECO:0000256" key="2">
    <source>
        <dbReference type="SAM" id="MobiDB-lite"/>
    </source>
</evidence>
<comment type="caution">
    <text evidence="4">The sequence shown here is derived from an EMBL/GenBank/DDBJ whole genome shotgun (WGS) entry which is preliminary data.</text>
</comment>